<keyword evidence="1" id="KW-0378">Hydrolase</keyword>
<organism evidence="1 2">
    <name type="scientific">Ancylomarina salipaludis</name>
    <dbReference type="NCBI Taxonomy" id="2501299"/>
    <lineage>
        <taxon>Bacteria</taxon>
        <taxon>Pseudomonadati</taxon>
        <taxon>Bacteroidota</taxon>
        <taxon>Bacteroidia</taxon>
        <taxon>Marinilabiliales</taxon>
        <taxon>Marinifilaceae</taxon>
        <taxon>Ancylomarina</taxon>
    </lineage>
</organism>
<sequence>MKHIALVLIFCSSLLACNKQKKHSPLSFKDYPAFQSAYIPARDVKVMLPPAYDAKKSYPVIYMHDGQMLFDSTRTWNKQEWGVDETIDSLIKAQKIRPVIVVAINNTTNRYLEYMPNKPQEVLKSIDRPEKFKGKILSDDYLKFLVEELKPFIDKNYKTRSDRDNTFILGSSMGGLISCYAISEYPDVFGGAACMSTHWPAIDGVFLKYVAANLPDPLTHKIYFDYGTQTLDSLYEPYQLIADSLMQERGYHRNENWMTQKFEGAKHDENAWKSRLHIPLEFLLGKE</sequence>
<protein>
    <submittedName>
        <fullName evidence="1">Alpha/beta hydrolase</fullName>
    </submittedName>
</protein>
<dbReference type="SUPFAM" id="SSF53474">
    <property type="entry name" value="alpha/beta-Hydrolases"/>
    <property type="match status" value="1"/>
</dbReference>
<dbReference type="Proteomes" id="UP000289703">
    <property type="component" value="Unassembled WGS sequence"/>
</dbReference>
<proteinExistence type="predicted"/>
<dbReference type="Pfam" id="PF00756">
    <property type="entry name" value="Esterase"/>
    <property type="match status" value="1"/>
</dbReference>
<accession>A0A4Q1JNK8</accession>
<dbReference type="PROSITE" id="PS51257">
    <property type="entry name" value="PROKAR_LIPOPROTEIN"/>
    <property type="match status" value="1"/>
</dbReference>
<dbReference type="InterPro" id="IPR000801">
    <property type="entry name" value="Esterase-like"/>
</dbReference>
<dbReference type="PANTHER" id="PTHR48098">
    <property type="entry name" value="ENTEROCHELIN ESTERASE-RELATED"/>
    <property type="match status" value="1"/>
</dbReference>
<dbReference type="EMBL" id="SAXA01000003">
    <property type="protein sequence ID" value="RXQ96287.1"/>
    <property type="molecule type" value="Genomic_DNA"/>
</dbReference>
<reference evidence="1 2" key="1">
    <citation type="submission" date="2019-01" db="EMBL/GenBank/DDBJ databases">
        <title>Ancylomarina salipaludis sp. nov., isolated from a salt marsh.</title>
        <authorList>
            <person name="Yoon J.-H."/>
        </authorList>
    </citation>
    <scope>NUCLEOTIDE SEQUENCE [LARGE SCALE GENOMIC DNA]</scope>
    <source>
        <strain evidence="1 2">SHSM-M15</strain>
    </source>
</reference>
<comment type="caution">
    <text evidence="1">The sequence shown here is derived from an EMBL/GenBank/DDBJ whole genome shotgun (WGS) entry which is preliminary data.</text>
</comment>
<gene>
    <name evidence="1" type="ORF">EO244_05500</name>
</gene>
<dbReference type="InterPro" id="IPR029058">
    <property type="entry name" value="AB_hydrolase_fold"/>
</dbReference>
<dbReference type="OrthoDB" id="9803578at2"/>
<keyword evidence="2" id="KW-1185">Reference proteome</keyword>
<evidence type="ECO:0000313" key="1">
    <source>
        <dbReference type="EMBL" id="RXQ96287.1"/>
    </source>
</evidence>
<name>A0A4Q1JNK8_9BACT</name>
<evidence type="ECO:0000313" key="2">
    <source>
        <dbReference type="Proteomes" id="UP000289703"/>
    </source>
</evidence>
<dbReference type="GO" id="GO:0016787">
    <property type="term" value="F:hydrolase activity"/>
    <property type="evidence" value="ECO:0007669"/>
    <property type="project" value="UniProtKB-KW"/>
</dbReference>
<dbReference type="Gene3D" id="3.40.50.1820">
    <property type="entry name" value="alpha/beta hydrolase"/>
    <property type="match status" value="1"/>
</dbReference>
<dbReference type="AlphaFoldDB" id="A0A4Q1JNK8"/>
<dbReference type="InterPro" id="IPR050583">
    <property type="entry name" value="Mycobacterial_A85_antigen"/>
</dbReference>
<dbReference type="RefSeq" id="WP_129253648.1">
    <property type="nucleotide sequence ID" value="NZ_SAXA01000003.1"/>
</dbReference>
<dbReference type="PANTHER" id="PTHR48098:SF6">
    <property type="entry name" value="FERRI-BACILLIBACTIN ESTERASE BESA"/>
    <property type="match status" value="1"/>
</dbReference>